<evidence type="ECO:0000313" key="4">
    <source>
        <dbReference type="Proteomes" id="UP000525078"/>
    </source>
</evidence>
<comment type="caution">
    <text evidence="3">The sequence shown here is derived from an EMBL/GenBank/DDBJ whole genome shotgun (WGS) entry which is preliminary data.</text>
</comment>
<dbReference type="Proteomes" id="UP000583929">
    <property type="component" value="Unassembled WGS sequence"/>
</dbReference>
<evidence type="ECO:0000313" key="3">
    <source>
        <dbReference type="EMBL" id="KAF4361520.1"/>
    </source>
</evidence>
<reference evidence="4 5" key="1">
    <citation type="journal article" date="2020" name="bioRxiv">
        <title>Sequence and annotation of 42 cannabis genomes reveals extensive copy number variation in cannabinoid synthesis and pathogen resistance genes.</title>
        <authorList>
            <person name="Mckernan K.J."/>
            <person name="Helbert Y."/>
            <person name="Kane L.T."/>
            <person name="Ebling H."/>
            <person name="Zhang L."/>
            <person name="Liu B."/>
            <person name="Eaton Z."/>
            <person name="Mclaughlin S."/>
            <person name="Kingan S."/>
            <person name="Baybayan P."/>
            <person name="Concepcion G."/>
            <person name="Jordan M."/>
            <person name="Riva A."/>
            <person name="Barbazuk W."/>
            <person name="Harkins T."/>
        </authorList>
    </citation>
    <scope>NUCLEOTIDE SEQUENCE [LARGE SCALE GENOMIC DNA]</scope>
    <source>
        <strain evidence="4 5">cv. Jamaican Lion 4</strain>
        <strain evidence="3">Father</strain>
        <strain evidence="2">Mother</strain>
        <tissue evidence="3">Leaf</tissue>
    </source>
</reference>
<proteinExistence type="predicted"/>
<organism evidence="3 5">
    <name type="scientific">Cannabis sativa</name>
    <name type="common">Hemp</name>
    <name type="synonym">Marijuana</name>
    <dbReference type="NCBI Taxonomy" id="3483"/>
    <lineage>
        <taxon>Eukaryota</taxon>
        <taxon>Viridiplantae</taxon>
        <taxon>Streptophyta</taxon>
        <taxon>Embryophyta</taxon>
        <taxon>Tracheophyta</taxon>
        <taxon>Spermatophyta</taxon>
        <taxon>Magnoliopsida</taxon>
        <taxon>eudicotyledons</taxon>
        <taxon>Gunneridae</taxon>
        <taxon>Pentapetalae</taxon>
        <taxon>rosids</taxon>
        <taxon>fabids</taxon>
        <taxon>Rosales</taxon>
        <taxon>Cannabaceae</taxon>
        <taxon>Cannabis</taxon>
    </lineage>
</organism>
<feature type="compositionally biased region" description="Low complexity" evidence="1">
    <location>
        <begin position="45"/>
        <end position="56"/>
    </location>
</feature>
<protein>
    <submittedName>
        <fullName evidence="3">Uncharacterized protein</fullName>
    </submittedName>
</protein>
<evidence type="ECO:0000313" key="5">
    <source>
        <dbReference type="Proteomes" id="UP000583929"/>
    </source>
</evidence>
<keyword evidence="5" id="KW-1185">Reference proteome</keyword>
<sequence>MEEEAKKELRMLEEQYPNRYECLKLELNHFISLLHSSHQATSQFIPTTTTATTQESTSRRKKKKSTTTENYRSRYLVESIAEDQTGQELDDEKQKISKKRDRVEVVLERAHACLRKIKNFKASLLS</sequence>
<dbReference type="Proteomes" id="UP000525078">
    <property type="component" value="Unassembled WGS sequence"/>
</dbReference>
<dbReference type="EMBL" id="JAATIP010000255">
    <property type="protein sequence ID" value="KAF4356195.1"/>
    <property type="molecule type" value="Genomic_DNA"/>
</dbReference>
<dbReference type="EMBL" id="JAATIQ010000329">
    <property type="protein sequence ID" value="KAF4361520.1"/>
    <property type="molecule type" value="Genomic_DNA"/>
</dbReference>
<gene>
    <name evidence="2" type="ORF">F8388_019737</name>
    <name evidence="3" type="ORF">G4B88_011772</name>
</gene>
<dbReference type="AlphaFoldDB" id="A0A7J6EV13"/>
<evidence type="ECO:0000313" key="2">
    <source>
        <dbReference type="EMBL" id="KAF4356195.1"/>
    </source>
</evidence>
<evidence type="ECO:0000256" key="1">
    <source>
        <dbReference type="SAM" id="MobiDB-lite"/>
    </source>
</evidence>
<name>A0A7J6EV13_CANSA</name>
<accession>A0A7J6EV13</accession>
<feature type="region of interest" description="Disordered" evidence="1">
    <location>
        <begin position="45"/>
        <end position="68"/>
    </location>
</feature>